<reference evidence="2 5" key="1">
    <citation type="submission" date="2018-06" db="EMBL/GenBank/DDBJ databases">
        <authorList>
            <consortium name="Pathogen Informatics"/>
            <person name="Doyle S."/>
        </authorList>
    </citation>
    <scope>NUCLEOTIDE SEQUENCE [LARGE SCALE GENOMIC DNA]</scope>
    <source>
        <strain evidence="2 5">NCTC9426</strain>
    </source>
</reference>
<dbReference type="Proteomes" id="UP000254133">
    <property type="component" value="Unassembled WGS sequence"/>
</dbReference>
<evidence type="ECO:0000313" key="3">
    <source>
        <dbReference type="EMBL" id="UZA04586.1"/>
    </source>
</evidence>
<dbReference type="EMBL" id="CP087830">
    <property type="protein sequence ID" value="UZA04586.1"/>
    <property type="molecule type" value="Genomic_DNA"/>
</dbReference>
<evidence type="ECO:0000313" key="5">
    <source>
        <dbReference type="Proteomes" id="UP000254133"/>
    </source>
</evidence>
<dbReference type="AlphaFoldDB" id="A0A378PZC6"/>
<dbReference type="Proteomes" id="UP001163632">
    <property type="component" value="Chromosome"/>
</dbReference>
<proteinExistence type="predicted"/>
<dbReference type="EMBL" id="CP087781">
    <property type="protein sequence ID" value="UZA50477.1"/>
    <property type="molecule type" value="Genomic_DNA"/>
</dbReference>
<feature type="transmembrane region" description="Helical" evidence="1">
    <location>
        <begin position="50"/>
        <end position="69"/>
    </location>
</feature>
<reference evidence="3 6" key="2">
    <citation type="journal article" date="2022" name="BMC Microbiol.">
        <title>Whole genome sequencing of Moraxella bovis strains from North America reveals two genotypes with different genetic determinants.</title>
        <authorList>
            <person name="Wynn E.L."/>
            <person name="Hille M.M."/>
            <person name="Loy J.D."/>
            <person name="Schuller G."/>
            <person name="Kuhn K.L."/>
            <person name="Dickey A.M."/>
            <person name="Bono J.L."/>
            <person name="Clawson M.L."/>
        </authorList>
    </citation>
    <scope>NUCLEOTIDE SEQUENCE [LARGE SCALE GENOMIC DNA]</scope>
    <source>
        <strain evidence="3">SAM102599</strain>
        <strain evidence="4 6">SAM57978</strain>
    </source>
</reference>
<organism evidence="2 5">
    <name type="scientific">Moraxella bovis</name>
    <dbReference type="NCBI Taxonomy" id="476"/>
    <lineage>
        <taxon>Bacteria</taxon>
        <taxon>Pseudomonadati</taxon>
        <taxon>Pseudomonadota</taxon>
        <taxon>Gammaproteobacteria</taxon>
        <taxon>Moraxellales</taxon>
        <taxon>Moraxellaceae</taxon>
        <taxon>Moraxella</taxon>
    </lineage>
</organism>
<keyword evidence="1" id="KW-0472">Membrane</keyword>
<keyword evidence="7" id="KW-1185">Reference proteome</keyword>
<evidence type="ECO:0000313" key="6">
    <source>
        <dbReference type="Proteomes" id="UP001163283"/>
    </source>
</evidence>
<evidence type="ECO:0000313" key="4">
    <source>
        <dbReference type="EMBL" id="UZA50477.1"/>
    </source>
</evidence>
<dbReference type="RefSeq" id="WP_147287371.1">
    <property type="nucleotide sequence ID" value="NZ_CP087765.1"/>
</dbReference>
<dbReference type="GeneID" id="77188539"/>
<keyword evidence="1" id="KW-0812">Transmembrane</keyword>
<evidence type="ECO:0000256" key="1">
    <source>
        <dbReference type="SAM" id="Phobius"/>
    </source>
</evidence>
<dbReference type="EMBL" id="UGPZ01000003">
    <property type="protein sequence ID" value="STY93755.1"/>
    <property type="molecule type" value="Genomic_DNA"/>
</dbReference>
<sequence length="74" mass="8202">MVSLMVAFAISASISKQKTTKVEMYLVLAITLISLFVYVLVASFFWGFSWLVAILAGLCTALLLTNRYYELSGL</sequence>
<keyword evidence="1" id="KW-1133">Transmembrane helix</keyword>
<accession>A0A378PZC6</accession>
<name>A0A378PZC6_MORBO</name>
<evidence type="ECO:0000313" key="7">
    <source>
        <dbReference type="Proteomes" id="UP001163632"/>
    </source>
</evidence>
<gene>
    <name evidence="3" type="ORF">LP092_07645</name>
    <name evidence="4" type="ORF">LP129_07895</name>
    <name evidence="2" type="ORF">NCTC9426_02487</name>
</gene>
<protein>
    <submittedName>
        <fullName evidence="2">Uncharacterized protein</fullName>
    </submittedName>
</protein>
<dbReference type="Proteomes" id="UP001163283">
    <property type="component" value="Chromosome"/>
</dbReference>
<evidence type="ECO:0000313" key="2">
    <source>
        <dbReference type="EMBL" id="STY93755.1"/>
    </source>
</evidence>
<feature type="transmembrane region" description="Helical" evidence="1">
    <location>
        <begin position="25"/>
        <end position="45"/>
    </location>
</feature>